<name>A0A0E9R8G2_ANGAN</name>
<sequence>MLQNETAHTSSVYSAPYRCGLRNFTLLIFGKSFQGCWRIAFDIFLV</sequence>
<dbReference type="EMBL" id="GBXM01083500">
    <property type="protein sequence ID" value="JAH25077.1"/>
    <property type="molecule type" value="Transcribed_RNA"/>
</dbReference>
<dbReference type="AlphaFoldDB" id="A0A0E9R8G2"/>
<reference evidence="1" key="2">
    <citation type="journal article" date="2015" name="Fish Shellfish Immunol.">
        <title>Early steps in the European eel (Anguilla anguilla)-Vibrio vulnificus interaction in the gills: Role of the RtxA13 toxin.</title>
        <authorList>
            <person name="Callol A."/>
            <person name="Pajuelo D."/>
            <person name="Ebbesson L."/>
            <person name="Teles M."/>
            <person name="MacKenzie S."/>
            <person name="Amaro C."/>
        </authorList>
    </citation>
    <scope>NUCLEOTIDE SEQUENCE</scope>
</reference>
<proteinExistence type="predicted"/>
<organism evidence="1">
    <name type="scientific">Anguilla anguilla</name>
    <name type="common">European freshwater eel</name>
    <name type="synonym">Muraena anguilla</name>
    <dbReference type="NCBI Taxonomy" id="7936"/>
    <lineage>
        <taxon>Eukaryota</taxon>
        <taxon>Metazoa</taxon>
        <taxon>Chordata</taxon>
        <taxon>Craniata</taxon>
        <taxon>Vertebrata</taxon>
        <taxon>Euteleostomi</taxon>
        <taxon>Actinopterygii</taxon>
        <taxon>Neopterygii</taxon>
        <taxon>Teleostei</taxon>
        <taxon>Anguilliformes</taxon>
        <taxon>Anguillidae</taxon>
        <taxon>Anguilla</taxon>
    </lineage>
</organism>
<reference evidence="1" key="1">
    <citation type="submission" date="2014-11" db="EMBL/GenBank/DDBJ databases">
        <authorList>
            <person name="Amaro Gonzalez C."/>
        </authorList>
    </citation>
    <scope>NUCLEOTIDE SEQUENCE</scope>
</reference>
<evidence type="ECO:0000313" key="1">
    <source>
        <dbReference type="EMBL" id="JAH25077.1"/>
    </source>
</evidence>
<protein>
    <submittedName>
        <fullName evidence="1">Uncharacterized protein</fullName>
    </submittedName>
</protein>
<accession>A0A0E9R8G2</accession>